<reference evidence="2 3" key="1">
    <citation type="submission" date="2018-11" db="EMBL/GenBank/DDBJ databases">
        <title>Genomic Encyclopedia of Type Strains, Phase IV (KMG-IV): sequencing the most valuable type-strain genomes for metagenomic binning, comparative biology and taxonomic classification.</title>
        <authorList>
            <person name="Goeker M."/>
        </authorList>
    </citation>
    <scope>NUCLEOTIDE SEQUENCE [LARGE SCALE GENOMIC DNA]</scope>
    <source>
        <strain evidence="2 3">DSM 102936</strain>
    </source>
</reference>
<evidence type="ECO:0000259" key="1">
    <source>
        <dbReference type="Pfam" id="PF12728"/>
    </source>
</evidence>
<gene>
    <name evidence="2" type="ORF">EDD75_1371</name>
</gene>
<dbReference type="AlphaFoldDB" id="A0A3N5APR0"/>
<evidence type="ECO:0000313" key="2">
    <source>
        <dbReference type="EMBL" id="RPF47099.1"/>
    </source>
</evidence>
<organism evidence="2 3">
    <name type="scientific">Thermodesulfitimonas autotrophica</name>
    <dbReference type="NCBI Taxonomy" id="1894989"/>
    <lineage>
        <taxon>Bacteria</taxon>
        <taxon>Bacillati</taxon>
        <taxon>Bacillota</taxon>
        <taxon>Clostridia</taxon>
        <taxon>Thermoanaerobacterales</taxon>
        <taxon>Thermoanaerobacteraceae</taxon>
        <taxon>Thermodesulfitimonas</taxon>
    </lineage>
</organism>
<dbReference type="NCBIfam" id="TIGR01764">
    <property type="entry name" value="excise"/>
    <property type="match status" value="1"/>
</dbReference>
<dbReference type="Proteomes" id="UP000282654">
    <property type="component" value="Unassembled WGS sequence"/>
</dbReference>
<dbReference type="RefSeq" id="WP_123929900.1">
    <property type="nucleotide sequence ID" value="NZ_RKRE01000002.1"/>
</dbReference>
<dbReference type="EMBL" id="RKRE01000002">
    <property type="protein sequence ID" value="RPF47099.1"/>
    <property type="molecule type" value="Genomic_DNA"/>
</dbReference>
<proteinExistence type="predicted"/>
<comment type="caution">
    <text evidence="2">The sequence shown here is derived from an EMBL/GenBank/DDBJ whole genome shotgun (WGS) entry which is preliminary data.</text>
</comment>
<feature type="domain" description="Helix-turn-helix" evidence="1">
    <location>
        <begin position="9"/>
        <end position="57"/>
    </location>
</feature>
<dbReference type="InterPro" id="IPR038148">
    <property type="entry name" value="Tn1545/Tn916_Xis"/>
</dbReference>
<keyword evidence="3" id="KW-1185">Reference proteome</keyword>
<dbReference type="Pfam" id="PF12728">
    <property type="entry name" value="HTH_17"/>
    <property type="match status" value="1"/>
</dbReference>
<name>A0A3N5APR0_9THEO</name>
<dbReference type="GO" id="GO:0003677">
    <property type="term" value="F:DNA binding"/>
    <property type="evidence" value="ECO:0007669"/>
    <property type="project" value="InterPro"/>
</dbReference>
<accession>A0A3N5APR0</accession>
<dbReference type="Gene3D" id="3.90.105.50">
    <property type="match status" value="1"/>
</dbReference>
<protein>
    <submittedName>
        <fullName evidence="2">Excisionase family DNA binding protein</fullName>
    </submittedName>
</protein>
<dbReference type="InterPro" id="IPR041657">
    <property type="entry name" value="HTH_17"/>
</dbReference>
<dbReference type="InterPro" id="IPR010093">
    <property type="entry name" value="SinI_DNA-bd"/>
</dbReference>
<evidence type="ECO:0000313" key="3">
    <source>
        <dbReference type="Proteomes" id="UP000282654"/>
    </source>
</evidence>
<sequence length="60" mass="7004">MREEKRITLTVREAVAVSGIGRNTLLKLLHNGEVQGRRIGKRRWLVLRDSLEHWLRSGNQ</sequence>
<dbReference type="OrthoDB" id="90266at2"/>